<dbReference type="PANTHER" id="PTHR42646:SF2">
    <property type="entry name" value="5'-3' EXONUCLEASE FAMILY PROTEIN"/>
    <property type="match status" value="1"/>
</dbReference>
<dbReference type="GO" id="GO:0017108">
    <property type="term" value="F:5'-flap endonuclease activity"/>
    <property type="evidence" value="ECO:0007669"/>
    <property type="project" value="InterPro"/>
</dbReference>
<dbReference type="GO" id="GO:0008409">
    <property type="term" value="F:5'-3' exonuclease activity"/>
    <property type="evidence" value="ECO:0007669"/>
    <property type="project" value="InterPro"/>
</dbReference>
<dbReference type="CDD" id="cd09859">
    <property type="entry name" value="PIN_53EXO"/>
    <property type="match status" value="1"/>
</dbReference>
<dbReference type="Pfam" id="PF01367">
    <property type="entry name" value="5_3_exonuc"/>
    <property type="match status" value="1"/>
</dbReference>
<dbReference type="SUPFAM" id="SSF47807">
    <property type="entry name" value="5' to 3' exonuclease, C-terminal subdomain"/>
    <property type="match status" value="1"/>
</dbReference>
<dbReference type="Gene3D" id="1.10.150.20">
    <property type="entry name" value="5' to 3' exonuclease, C-terminal subdomain"/>
    <property type="match status" value="1"/>
</dbReference>
<keyword evidence="2" id="KW-0378">Hydrolase</keyword>
<dbReference type="InterPro" id="IPR020046">
    <property type="entry name" value="5-3_exonucl_a-hlix_arch_N"/>
</dbReference>
<dbReference type="AlphaFoldDB" id="A0A1I4K3E5"/>
<keyword evidence="1" id="KW-0540">Nuclease</keyword>
<dbReference type="PANTHER" id="PTHR42646">
    <property type="entry name" value="FLAP ENDONUCLEASE XNI"/>
    <property type="match status" value="1"/>
</dbReference>
<evidence type="ECO:0000313" key="8">
    <source>
        <dbReference type="Proteomes" id="UP000199668"/>
    </source>
</evidence>
<sequence length="314" mass="35390">MKNNHVLFIDGMALLFRGFYATSVYGNYMYNNENVPTNAVFGMLKHFLKAVDTFRPSHIICCWDMGSTTFRTSMYPEYKANRSNPPEELIPQFDMAKQAMSAFDVPNIGVHSFEADDCIGTLVKQAAPSSKVTVLTGDQDLLQLIGPSIDIAVMKKGQGHYAMFNENNMMEQKGCHPERIIEMKALMGDTADNYPGVKGIGEKTALKLLNEYGTLDALLEQMDELPQGIRNKVETHLDMLHLSRELASIRTDAPVEYKENEALWTAEKDQAVAILTRLGINLSVDAAFQKDEESRLNIDETWNHRKSLRKQKTT</sequence>
<dbReference type="SUPFAM" id="SSF88723">
    <property type="entry name" value="PIN domain-like"/>
    <property type="match status" value="1"/>
</dbReference>
<keyword evidence="7" id="KW-0269">Exonuclease</keyword>
<feature type="domain" description="5'-3' exonuclease" evidence="6">
    <location>
        <begin position="1"/>
        <end position="265"/>
    </location>
</feature>
<gene>
    <name evidence="7" type="ORF">SAMN04488054_10492</name>
</gene>
<dbReference type="EMBL" id="FOTY01000004">
    <property type="protein sequence ID" value="SFL73310.1"/>
    <property type="molecule type" value="Genomic_DNA"/>
</dbReference>
<dbReference type="InterPro" id="IPR020045">
    <property type="entry name" value="DNA_polI_H3TH"/>
</dbReference>
<dbReference type="Proteomes" id="UP000199668">
    <property type="component" value="Unassembled WGS sequence"/>
</dbReference>
<dbReference type="GO" id="GO:0033567">
    <property type="term" value="P:DNA replication, Okazaki fragment processing"/>
    <property type="evidence" value="ECO:0007669"/>
    <property type="project" value="InterPro"/>
</dbReference>
<proteinExistence type="predicted"/>
<dbReference type="InterPro" id="IPR008918">
    <property type="entry name" value="HhH2"/>
</dbReference>
<dbReference type="InterPro" id="IPR029060">
    <property type="entry name" value="PIN-like_dom_sf"/>
</dbReference>
<dbReference type="STRING" id="266892.SAMN04488054_10492"/>
<comment type="function">
    <text evidence="4">5'-3' exonuclease acting preferentially on double-stranded DNA.</text>
</comment>
<protein>
    <recommendedName>
        <fullName evidence="5">5'-3' exonuclease</fullName>
    </recommendedName>
</protein>
<dbReference type="SMART" id="SM00475">
    <property type="entry name" value="53EXOc"/>
    <property type="match status" value="1"/>
</dbReference>
<dbReference type="Gene3D" id="3.40.50.1010">
    <property type="entry name" value="5'-nuclease"/>
    <property type="match status" value="1"/>
</dbReference>
<dbReference type="InterPro" id="IPR036279">
    <property type="entry name" value="5-3_exonuclease_C_sf"/>
</dbReference>
<evidence type="ECO:0000256" key="2">
    <source>
        <dbReference type="ARBA" id="ARBA00022801"/>
    </source>
</evidence>
<evidence type="ECO:0000256" key="3">
    <source>
        <dbReference type="ARBA" id="ARBA00023125"/>
    </source>
</evidence>
<evidence type="ECO:0000256" key="5">
    <source>
        <dbReference type="ARBA" id="ARBA00050026"/>
    </source>
</evidence>
<dbReference type="FunFam" id="1.10.150.20:FF:000003">
    <property type="entry name" value="DNA polymerase I"/>
    <property type="match status" value="1"/>
</dbReference>
<keyword evidence="8" id="KW-1185">Reference proteome</keyword>
<evidence type="ECO:0000313" key="7">
    <source>
        <dbReference type="EMBL" id="SFL73310.1"/>
    </source>
</evidence>
<dbReference type="GO" id="GO:0003677">
    <property type="term" value="F:DNA binding"/>
    <property type="evidence" value="ECO:0007669"/>
    <property type="project" value="UniProtKB-KW"/>
</dbReference>
<name>A0A1I4K3E5_9BACI</name>
<dbReference type="CDD" id="cd09898">
    <property type="entry name" value="H3TH_53EXO"/>
    <property type="match status" value="1"/>
</dbReference>
<dbReference type="SMART" id="SM00279">
    <property type="entry name" value="HhH2"/>
    <property type="match status" value="1"/>
</dbReference>
<dbReference type="OrthoDB" id="9806424at2"/>
<dbReference type="InterPro" id="IPR002421">
    <property type="entry name" value="5-3_exonuclease"/>
</dbReference>
<reference evidence="7 8" key="1">
    <citation type="submission" date="2016-10" db="EMBL/GenBank/DDBJ databases">
        <authorList>
            <person name="de Groot N.N."/>
        </authorList>
    </citation>
    <scope>NUCLEOTIDE SEQUENCE [LARGE SCALE GENOMIC DNA]</scope>
    <source>
        <strain evidence="7 8">CGMCC 1.6134</strain>
    </source>
</reference>
<organism evidence="7 8">
    <name type="scientific">Salibacterium qingdaonense</name>
    <dbReference type="NCBI Taxonomy" id="266892"/>
    <lineage>
        <taxon>Bacteria</taxon>
        <taxon>Bacillati</taxon>
        <taxon>Bacillota</taxon>
        <taxon>Bacilli</taxon>
        <taxon>Bacillales</taxon>
        <taxon>Bacillaceae</taxon>
    </lineage>
</organism>
<dbReference type="InterPro" id="IPR038969">
    <property type="entry name" value="FEN"/>
</dbReference>
<evidence type="ECO:0000259" key="6">
    <source>
        <dbReference type="SMART" id="SM00475"/>
    </source>
</evidence>
<dbReference type="RefSeq" id="WP_090925973.1">
    <property type="nucleotide sequence ID" value="NZ_FOTY01000004.1"/>
</dbReference>
<keyword evidence="3" id="KW-0238">DNA-binding</keyword>
<evidence type="ECO:0000256" key="1">
    <source>
        <dbReference type="ARBA" id="ARBA00022722"/>
    </source>
</evidence>
<dbReference type="Pfam" id="PF02739">
    <property type="entry name" value="5_3_exonuc_N"/>
    <property type="match status" value="1"/>
</dbReference>
<evidence type="ECO:0000256" key="4">
    <source>
        <dbReference type="ARBA" id="ARBA00049957"/>
    </source>
</evidence>
<accession>A0A1I4K3E5</accession>